<organism evidence="2 3">
    <name type="scientific">Prevotella micans F0438</name>
    <dbReference type="NCBI Taxonomy" id="883158"/>
    <lineage>
        <taxon>Bacteria</taxon>
        <taxon>Pseudomonadati</taxon>
        <taxon>Bacteroidota</taxon>
        <taxon>Bacteroidia</taxon>
        <taxon>Bacteroidales</taxon>
        <taxon>Prevotellaceae</taxon>
        <taxon>Prevotella</taxon>
    </lineage>
</organism>
<evidence type="ECO:0000313" key="3">
    <source>
        <dbReference type="Proteomes" id="UP000016023"/>
    </source>
</evidence>
<comment type="caution">
    <text evidence="2">The sequence shown here is derived from an EMBL/GenBank/DDBJ whole genome shotgun (WGS) entry which is preliminary data.</text>
</comment>
<dbReference type="PATRIC" id="fig|883158.3.peg.923"/>
<dbReference type="HOGENOM" id="CLU_023845_0_1_10"/>
<evidence type="ECO:0000313" key="2">
    <source>
        <dbReference type="EMBL" id="EHO71595.1"/>
    </source>
</evidence>
<sequence>MTLTVIIVNYNVKYYLEQCLHSLVPALECVDAQVYVVDNNSTDGSIEYLEPLFPGVHFISSLHNIGFAKANNLAIRQTESDYVLLLNPDTLVAENTIRESIEFMNRHPDAGGLGVQMLNADGTKALESRRGLPSPMVAFYKMTGLCRRFPKHPKFGHYYMSNLPWNEPAQIEIISGAYCMLRRTALDKIGLLDESFFMYAEDIDLSCRLLKGGYTNWYIPQRILHYKGESTQKSSFRYVHVFYGAMLTFLKKHYSRKNFLFTIPIKTAIYFKAIVSLFQMLNRRVMISLGFFRPSRHTATTYHFIGEQSTIDHCRIIARNHGLTAHFIKGNNRSMPNGHQDFADQIDTSQPQCVVYDNDAYTNQQILDIFARNPIDNLTMGIYNRQTKRIITINETMN</sequence>
<dbReference type="Gene3D" id="3.90.550.10">
    <property type="entry name" value="Spore Coat Polysaccharide Biosynthesis Protein SpsA, Chain A"/>
    <property type="match status" value="1"/>
</dbReference>
<reference evidence="2 3" key="1">
    <citation type="submission" date="2011-12" db="EMBL/GenBank/DDBJ databases">
        <title>The Genome Sequence of Prevotella micans F0438.</title>
        <authorList>
            <consortium name="The Broad Institute Genome Sequencing Platform"/>
            <person name="Earl A."/>
            <person name="Ward D."/>
            <person name="Feldgarden M."/>
            <person name="Gevers D."/>
            <person name="Izard J."/>
            <person name="Baranova O.V."/>
            <person name="Blanton J.M."/>
            <person name="Wade W.G."/>
            <person name="Dewhirst F.E."/>
            <person name="Young S.K."/>
            <person name="Zeng Q."/>
            <person name="Gargeya S."/>
            <person name="Fitzgerald M."/>
            <person name="Haas B."/>
            <person name="Abouelleil A."/>
            <person name="Alvarado L."/>
            <person name="Arachchi H.M."/>
            <person name="Berlin A."/>
            <person name="Chapman S.B."/>
            <person name="Gearin G."/>
            <person name="Goldberg J."/>
            <person name="Griggs A."/>
            <person name="Gujja S."/>
            <person name="Hansen M."/>
            <person name="Heiman D."/>
            <person name="Howarth C."/>
            <person name="Larimer J."/>
            <person name="Lui A."/>
            <person name="MacDonald P.J.P."/>
            <person name="McCowen C."/>
            <person name="Montmayeur A."/>
            <person name="Murphy C."/>
            <person name="Neiman D."/>
            <person name="Pearson M."/>
            <person name="Priest M."/>
            <person name="Roberts A."/>
            <person name="Saif S."/>
            <person name="Shea T."/>
            <person name="Sisk P."/>
            <person name="Stolte C."/>
            <person name="Sykes S."/>
            <person name="Wortman J."/>
            <person name="Nusbaum C."/>
            <person name="Birren B."/>
        </authorList>
    </citation>
    <scope>NUCLEOTIDE SEQUENCE [LARGE SCALE GENOMIC DNA]</scope>
    <source>
        <strain evidence="2 3">F0438</strain>
    </source>
</reference>
<dbReference type="STRING" id="883158.HMPREF9140_00913"/>
<dbReference type="Proteomes" id="UP000016023">
    <property type="component" value="Unassembled WGS sequence"/>
</dbReference>
<dbReference type="InterPro" id="IPR001173">
    <property type="entry name" value="Glyco_trans_2-like"/>
</dbReference>
<name>H1Q1X5_9BACT</name>
<gene>
    <name evidence="2" type="ORF">HMPREF9140_00913</name>
</gene>
<keyword evidence="3" id="KW-1185">Reference proteome</keyword>
<accession>H1Q1X5</accession>
<dbReference type="EMBL" id="AGWK01000027">
    <property type="protein sequence ID" value="EHO71595.1"/>
    <property type="molecule type" value="Genomic_DNA"/>
</dbReference>
<protein>
    <recommendedName>
        <fullName evidence="1">Glycosyltransferase 2-like domain-containing protein</fullName>
    </recommendedName>
</protein>
<dbReference type="PANTHER" id="PTHR43179">
    <property type="entry name" value="RHAMNOSYLTRANSFERASE WBBL"/>
    <property type="match status" value="1"/>
</dbReference>
<dbReference type="Pfam" id="PF00535">
    <property type="entry name" value="Glycos_transf_2"/>
    <property type="match status" value="1"/>
</dbReference>
<feature type="domain" description="Glycosyltransferase 2-like" evidence="1">
    <location>
        <begin position="4"/>
        <end position="189"/>
    </location>
</feature>
<dbReference type="RefSeq" id="WP_006952037.1">
    <property type="nucleotide sequence ID" value="NZ_JH594521.1"/>
</dbReference>
<proteinExistence type="predicted"/>
<dbReference type="AlphaFoldDB" id="H1Q1X5"/>
<dbReference type="CDD" id="cd04186">
    <property type="entry name" value="GT_2_like_c"/>
    <property type="match status" value="1"/>
</dbReference>
<evidence type="ECO:0000259" key="1">
    <source>
        <dbReference type="Pfam" id="PF00535"/>
    </source>
</evidence>
<dbReference type="PANTHER" id="PTHR43179:SF7">
    <property type="entry name" value="RHAMNOSYLTRANSFERASE WBBL"/>
    <property type="match status" value="1"/>
</dbReference>
<dbReference type="InterPro" id="IPR029044">
    <property type="entry name" value="Nucleotide-diphossugar_trans"/>
</dbReference>
<dbReference type="SUPFAM" id="SSF53448">
    <property type="entry name" value="Nucleotide-diphospho-sugar transferases"/>
    <property type="match status" value="1"/>
</dbReference>
<dbReference type="eggNOG" id="COG1216">
    <property type="taxonomic scope" value="Bacteria"/>
</dbReference>